<dbReference type="Pfam" id="PF09637">
    <property type="entry name" value="Med18"/>
    <property type="match status" value="1"/>
</dbReference>
<evidence type="ECO:0000256" key="7">
    <source>
        <dbReference type="ARBA" id="ARBA00032012"/>
    </source>
</evidence>
<evidence type="ECO:0000256" key="4">
    <source>
        <dbReference type="ARBA" id="ARBA00023015"/>
    </source>
</evidence>
<comment type="similarity">
    <text evidence="2 8">Belongs to the Mediator complex subunit 18 family.</text>
</comment>
<accession>A0A4T0WY30</accession>
<evidence type="ECO:0000256" key="3">
    <source>
        <dbReference type="ARBA" id="ARBA00019612"/>
    </source>
</evidence>
<organism evidence="9 10">
    <name type="scientific">Pichia inconspicua</name>
    <dbReference type="NCBI Taxonomy" id="52247"/>
    <lineage>
        <taxon>Eukaryota</taxon>
        <taxon>Fungi</taxon>
        <taxon>Dikarya</taxon>
        <taxon>Ascomycota</taxon>
        <taxon>Saccharomycotina</taxon>
        <taxon>Pichiomycetes</taxon>
        <taxon>Pichiales</taxon>
        <taxon>Pichiaceae</taxon>
        <taxon>Pichia</taxon>
    </lineage>
</organism>
<dbReference type="EMBL" id="SELW01000594">
    <property type="protein sequence ID" value="TID19829.1"/>
    <property type="molecule type" value="Genomic_DNA"/>
</dbReference>
<evidence type="ECO:0000256" key="2">
    <source>
        <dbReference type="ARBA" id="ARBA00009814"/>
    </source>
</evidence>
<dbReference type="OrthoDB" id="5348092at2759"/>
<name>A0A4T0WY30_9ASCO</name>
<evidence type="ECO:0000256" key="8">
    <source>
        <dbReference type="RuleBase" id="RU364150"/>
    </source>
</evidence>
<evidence type="ECO:0000256" key="1">
    <source>
        <dbReference type="ARBA" id="ARBA00004123"/>
    </source>
</evidence>
<comment type="subunit">
    <text evidence="8">Component of the Mediator complex.</text>
</comment>
<dbReference type="PANTHER" id="PTHR13321">
    <property type="entry name" value="MEDIATOR OF RNA POLYMERASE II TRANSCRIPTION, SUBUNIT 18"/>
    <property type="match status" value="1"/>
</dbReference>
<keyword evidence="4 8" id="KW-0805">Transcription regulation</keyword>
<dbReference type="GO" id="GO:0070847">
    <property type="term" value="C:core mediator complex"/>
    <property type="evidence" value="ECO:0007669"/>
    <property type="project" value="TreeGrafter"/>
</dbReference>
<protein>
    <recommendedName>
        <fullName evidence="3 8">Mediator of RNA polymerase II transcription subunit 18</fullName>
    </recommendedName>
    <alternativeName>
        <fullName evidence="7 8">Mediator complex subunit 18</fullName>
    </alternativeName>
</protein>
<comment type="function">
    <text evidence="8">Component of the Mediator complex, a coactivator involved in the regulated transcription of nearly all RNA polymerase II-dependent genes. Mediator functions as a bridge to convey information from gene-specific regulatory proteins to the basal RNA polymerase II transcription machinery. Mediator is recruited to promoters by direct interactions with regulatory proteins and serves as a scaffold for the assembly of a functional preinitiation complex with RNA polymerase II and the general transcription factors.</text>
</comment>
<proteinExistence type="inferred from homology"/>
<dbReference type="PANTHER" id="PTHR13321:SF2">
    <property type="entry name" value="MEDIATOR OF RNA POLYMERASE II TRANSCRIPTION SUBUNIT 18"/>
    <property type="match status" value="1"/>
</dbReference>
<dbReference type="InterPro" id="IPR019095">
    <property type="entry name" value="Mediator_Med18"/>
</dbReference>
<evidence type="ECO:0000313" key="9">
    <source>
        <dbReference type="EMBL" id="TID19829.1"/>
    </source>
</evidence>
<keyword evidence="8" id="KW-0010">Activator</keyword>
<keyword evidence="6 8" id="KW-0539">Nucleus</keyword>
<reference evidence="9 10" key="1">
    <citation type="journal article" date="2019" name="Front. Genet.">
        <title>Whole-Genome Sequencing of the Opportunistic Yeast Pathogen Candida inconspicua Uncovers Its Hybrid Origin.</title>
        <authorList>
            <person name="Mixao V."/>
            <person name="Hansen A.P."/>
            <person name="Saus E."/>
            <person name="Boekhout T."/>
            <person name="Lass-Florl C."/>
            <person name="Gabaldon T."/>
        </authorList>
    </citation>
    <scope>NUCLEOTIDE SEQUENCE [LARGE SCALE GENOMIC DNA]</scope>
    <source>
        <strain evidence="9 10">CBS 180</strain>
    </source>
</reference>
<evidence type="ECO:0000256" key="6">
    <source>
        <dbReference type="ARBA" id="ARBA00023242"/>
    </source>
</evidence>
<evidence type="ECO:0000256" key="5">
    <source>
        <dbReference type="ARBA" id="ARBA00023163"/>
    </source>
</evidence>
<dbReference type="GO" id="GO:0006357">
    <property type="term" value="P:regulation of transcription by RNA polymerase II"/>
    <property type="evidence" value="ECO:0007669"/>
    <property type="project" value="InterPro"/>
</dbReference>
<comment type="subcellular location">
    <subcellularLocation>
        <location evidence="1 8">Nucleus</location>
    </subcellularLocation>
</comment>
<dbReference type="AlphaFoldDB" id="A0A4T0WY30"/>
<comment type="caution">
    <text evidence="9">The sequence shown here is derived from an EMBL/GenBank/DDBJ whole genome shotgun (WGS) entry which is preliminary data.</text>
</comment>
<dbReference type="GO" id="GO:0003712">
    <property type="term" value="F:transcription coregulator activity"/>
    <property type="evidence" value="ECO:0007669"/>
    <property type="project" value="InterPro"/>
</dbReference>
<dbReference type="Proteomes" id="UP000307173">
    <property type="component" value="Unassembled WGS sequence"/>
</dbReference>
<evidence type="ECO:0000313" key="10">
    <source>
        <dbReference type="Proteomes" id="UP000307173"/>
    </source>
</evidence>
<dbReference type="GO" id="GO:0006369">
    <property type="term" value="P:termination of RNA polymerase II transcription"/>
    <property type="evidence" value="ECO:0007669"/>
    <property type="project" value="TreeGrafter"/>
</dbReference>
<keyword evidence="5 8" id="KW-0804">Transcription</keyword>
<gene>
    <name evidence="8" type="primary">MED18</name>
    <name evidence="9" type="ORF">CANINC_003712</name>
</gene>
<sequence length="284" mass="32490">MLKSPNIPRKDRLSMVQQLSLTASLKQNNLEMLLLTLKALTGHNAQPMHQHTVILKPRYLYSPDPSPGKVAQFESYRLRMTRMWEVDYPIDVSESLFGDSVRSRNNSLNESIWTLQLSDIPAGGKTQVSIQNMYETTIYQTDDMIGYIDELGYIHETEYWVNGVRFYYDDVIIEVMRVFIADNDATRKVDSINQSFADCSTETDSFTPLKLLSSDGRFFMRAMVNVTDVTDLESVATGTRQLDHLKRELEEVVTLRIPDRTSMDSRINSRIASGNSSVNLNRIL</sequence>
<dbReference type="STRING" id="52247.A0A4T0WY30"/>
<dbReference type="GO" id="GO:0016592">
    <property type="term" value="C:mediator complex"/>
    <property type="evidence" value="ECO:0007669"/>
    <property type="project" value="InterPro"/>
</dbReference>
<dbReference type="Gene3D" id="2.40.320.10">
    <property type="entry name" value="Hypothetical Protein Pfu-838710-001"/>
    <property type="match status" value="1"/>
</dbReference>
<keyword evidence="10" id="KW-1185">Reference proteome</keyword>